<protein>
    <submittedName>
        <fullName evidence="2">Uncharacterized protein</fullName>
    </submittedName>
</protein>
<sequence>MTTLPPDDEMGYTHWLYSQADSHIHPQSPSQDLGGLNNQGVFRDPVTYDSSANLTDPPGRIENLSPDPSSSVGSLARDDRPQTSYVLDCLSQKFRASGRFPRAEQDAIAEFISNFDDLYFYRFDRRIEEKKVNGLLHRFTEDFEIRNPLTQPFTKDEVDELMVAFTRLERGGKSLWNLYAPFVWKLSTRRLNLLYQFIWKITGLDPCNRNFVLVQSGKSWGRRLVSLRFLEDYWVAYKAFPLCDVNDVQSDRVNAKPGRVRCHACHNSEDPAIRAKSTFETRQKAAAHVNALHVQEPFRCGRWYAHALVSESKFTDLLHSEKTFSRLNDLTRHWTRDRHHSNSTKETQTEA</sequence>
<dbReference type="HOGENOM" id="CLU_834495_0_0_1"/>
<feature type="compositionally biased region" description="Polar residues" evidence="1">
    <location>
        <begin position="23"/>
        <end position="40"/>
    </location>
</feature>
<dbReference type="EMBL" id="CAFZ01000128">
    <property type="protein sequence ID" value="CCA71637.1"/>
    <property type="molecule type" value="Genomic_DNA"/>
</dbReference>
<accession>G4TJZ9</accession>
<name>G4TJZ9_SERID</name>
<organism evidence="2 3">
    <name type="scientific">Serendipita indica (strain DSM 11827)</name>
    <name type="common">Root endophyte fungus</name>
    <name type="synonym">Piriformospora indica</name>
    <dbReference type="NCBI Taxonomy" id="1109443"/>
    <lineage>
        <taxon>Eukaryota</taxon>
        <taxon>Fungi</taxon>
        <taxon>Dikarya</taxon>
        <taxon>Basidiomycota</taxon>
        <taxon>Agaricomycotina</taxon>
        <taxon>Agaricomycetes</taxon>
        <taxon>Sebacinales</taxon>
        <taxon>Serendipitaceae</taxon>
        <taxon>Serendipita</taxon>
    </lineage>
</organism>
<dbReference type="Proteomes" id="UP000007148">
    <property type="component" value="Unassembled WGS sequence"/>
</dbReference>
<evidence type="ECO:0000313" key="2">
    <source>
        <dbReference type="EMBL" id="CCA71637.1"/>
    </source>
</evidence>
<proteinExistence type="predicted"/>
<gene>
    <name evidence="2" type="ORF">PIIN_05573</name>
</gene>
<dbReference type="InParanoid" id="G4TJZ9"/>
<comment type="caution">
    <text evidence="2">The sequence shown here is derived from an EMBL/GenBank/DDBJ whole genome shotgun (WGS) entry which is preliminary data.</text>
</comment>
<dbReference type="AlphaFoldDB" id="G4TJZ9"/>
<evidence type="ECO:0000256" key="1">
    <source>
        <dbReference type="SAM" id="MobiDB-lite"/>
    </source>
</evidence>
<feature type="region of interest" description="Disordered" evidence="1">
    <location>
        <begin position="23"/>
        <end position="79"/>
    </location>
</feature>
<keyword evidence="3" id="KW-1185">Reference proteome</keyword>
<evidence type="ECO:0000313" key="3">
    <source>
        <dbReference type="Proteomes" id="UP000007148"/>
    </source>
</evidence>
<reference evidence="2 3" key="1">
    <citation type="journal article" date="2011" name="PLoS Pathog.">
        <title>Endophytic Life Strategies Decoded by Genome and Transcriptome Analyses of the Mutualistic Root Symbiont Piriformospora indica.</title>
        <authorList>
            <person name="Zuccaro A."/>
            <person name="Lahrmann U."/>
            <person name="Guldener U."/>
            <person name="Langen G."/>
            <person name="Pfiffi S."/>
            <person name="Biedenkopf D."/>
            <person name="Wong P."/>
            <person name="Samans B."/>
            <person name="Grimm C."/>
            <person name="Basiewicz M."/>
            <person name="Murat C."/>
            <person name="Martin F."/>
            <person name="Kogel K.H."/>
        </authorList>
    </citation>
    <scope>NUCLEOTIDE SEQUENCE [LARGE SCALE GENOMIC DNA]</scope>
    <source>
        <strain evidence="2 3">DSM 11827</strain>
    </source>
</reference>